<dbReference type="AlphaFoldDB" id="A0A432ZP78"/>
<dbReference type="Pfam" id="PF15607">
    <property type="entry name" value="Ntox44"/>
    <property type="match status" value="1"/>
</dbReference>
<dbReference type="Proteomes" id="UP000288279">
    <property type="component" value="Unassembled WGS sequence"/>
</dbReference>
<feature type="domain" description="Bacterial toxin 44" evidence="2">
    <location>
        <begin position="98"/>
        <end position="187"/>
    </location>
</feature>
<evidence type="ECO:0000313" key="4">
    <source>
        <dbReference type="Proteomes" id="UP000288279"/>
    </source>
</evidence>
<comment type="caution">
    <text evidence="3">The sequence shown here is derived from an EMBL/GenBank/DDBJ whole genome shotgun (WGS) entry which is preliminary data.</text>
</comment>
<dbReference type="InterPro" id="IPR028946">
    <property type="entry name" value="Ntox44"/>
</dbReference>
<feature type="region of interest" description="Disordered" evidence="1">
    <location>
        <begin position="1"/>
        <end position="31"/>
    </location>
</feature>
<organism evidence="3 4">
    <name type="scientific">Pseudidiomarina taiwanensis</name>
    <dbReference type="NCBI Taxonomy" id="337250"/>
    <lineage>
        <taxon>Bacteria</taxon>
        <taxon>Pseudomonadati</taxon>
        <taxon>Pseudomonadota</taxon>
        <taxon>Gammaproteobacteria</taxon>
        <taxon>Alteromonadales</taxon>
        <taxon>Idiomarinaceae</taxon>
        <taxon>Pseudidiomarina</taxon>
    </lineage>
</organism>
<evidence type="ECO:0000313" key="3">
    <source>
        <dbReference type="EMBL" id="RUO79658.1"/>
    </source>
</evidence>
<protein>
    <recommendedName>
        <fullName evidence="2">Bacterial toxin 44 domain-containing protein</fullName>
    </recommendedName>
</protein>
<evidence type="ECO:0000259" key="2">
    <source>
        <dbReference type="Pfam" id="PF15607"/>
    </source>
</evidence>
<keyword evidence="4" id="KW-1185">Reference proteome</keyword>
<proteinExistence type="predicted"/>
<name>A0A432ZP78_9GAMM</name>
<accession>A0A432ZP78</accession>
<sequence length="196" mass="21623">MMTISAIGAPAEQASGTNVSGGQQDGRSERQIKADEFVEEKYGEILRVGEIDLSENIRQASEMGLSDFLKWKDKVITFGDWDYKNNKKLLESGLFTTEQLDEFGNFHFGVIAAAYGFSLNASVTGAGANQAFRQGGGNKLEAAVSLVSGAFSPIRATQVRREVMSGWTFGDNIGDSFHIMRGWDYFHIKTNDEFVR</sequence>
<evidence type="ECO:0000256" key="1">
    <source>
        <dbReference type="SAM" id="MobiDB-lite"/>
    </source>
</evidence>
<dbReference type="EMBL" id="PIQG01000001">
    <property type="protein sequence ID" value="RUO79658.1"/>
    <property type="molecule type" value="Genomic_DNA"/>
</dbReference>
<gene>
    <name evidence="3" type="ORF">CWI83_03980</name>
</gene>
<reference evidence="3 4" key="1">
    <citation type="journal article" date="2011" name="Front. Microbiol.">
        <title>Genomic signatures of strain selection and enhancement in Bacillus atrophaeus var. globigii, a historical biowarfare simulant.</title>
        <authorList>
            <person name="Gibbons H.S."/>
            <person name="Broomall S.M."/>
            <person name="McNew L.A."/>
            <person name="Daligault H."/>
            <person name="Chapman C."/>
            <person name="Bruce D."/>
            <person name="Karavis M."/>
            <person name="Krepps M."/>
            <person name="McGregor P.A."/>
            <person name="Hong C."/>
            <person name="Park K.H."/>
            <person name="Akmal A."/>
            <person name="Feldman A."/>
            <person name="Lin J.S."/>
            <person name="Chang W.E."/>
            <person name="Higgs B.W."/>
            <person name="Demirev P."/>
            <person name="Lindquist J."/>
            <person name="Liem A."/>
            <person name="Fochler E."/>
            <person name="Read T.D."/>
            <person name="Tapia R."/>
            <person name="Johnson S."/>
            <person name="Bishop-Lilly K.A."/>
            <person name="Detter C."/>
            <person name="Han C."/>
            <person name="Sozhamannan S."/>
            <person name="Rosenzweig C.N."/>
            <person name="Skowronski E.W."/>
        </authorList>
    </citation>
    <scope>NUCLEOTIDE SEQUENCE [LARGE SCALE GENOMIC DNA]</scope>
    <source>
        <strain evidence="3 4">PIT1</strain>
    </source>
</reference>